<gene>
    <name evidence="4" type="ORF">PPROV_000671500</name>
</gene>
<dbReference type="EMBL" id="BNJQ01000018">
    <property type="protein sequence ID" value="GHP07973.1"/>
    <property type="molecule type" value="Genomic_DNA"/>
</dbReference>
<feature type="repeat" description="RCC1" evidence="2">
    <location>
        <begin position="365"/>
        <end position="422"/>
    </location>
</feature>
<evidence type="ECO:0000256" key="2">
    <source>
        <dbReference type="PROSITE-ProRule" id="PRU00235"/>
    </source>
</evidence>
<dbReference type="OrthoDB" id="8068875at2759"/>
<dbReference type="PANTHER" id="PTHR22872">
    <property type="entry name" value="BTK-BINDING PROTEIN-RELATED"/>
    <property type="match status" value="1"/>
</dbReference>
<dbReference type="PRINTS" id="PR00633">
    <property type="entry name" value="RCCNDNSATION"/>
</dbReference>
<dbReference type="PANTHER" id="PTHR22872:SF9">
    <property type="entry name" value="X-LINKED RETINITIS PIGMENTOSA GTPASE REGULATOR"/>
    <property type="match status" value="1"/>
</dbReference>
<feature type="repeat" description="RCC1" evidence="2">
    <location>
        <begin position="175"/>
        <end position="238"/>
    </location>
</feature>
<dbReference type="InterPro" id="IPR051625">
    <property type="entry name" value="Signaling_Regulatory_Domain"/>
</dbReference>
<keyword evidence="1" id="KW-0677">Repeat</keyword>
<dbReference type="PROSITE" id="PS50012">
    <property type="entry name" value="RCC1_3"/>
    <property type="match status" value="5"/>
</dbReference>
<dbReference type="AlphaFoldDB" id="A0A830HMQ2"/>
<evidence type="ECO:0000313" key="4">
    <source>
        <dbReference type="EMBL" id="GHP07973.1"/>
    </source>
</evidence>
<dbReference type="InterPro" id="IPR000408">
    <property type="entry name" value="Reg_chr_condens"/>
</dbReference>
<protein>
    <submittedName>
        <fullName evidence="4">Uncharacterized protein</fullName>
    </submittedName>
</protein>
<proteinExistence type="predicted"/>
<dbReference type="SUPFAM" id="SSF50985">
    <property type="entry name" value="RCC1/BLIP-II"/>
    <property type="match status" value="2"/>
</dbReference>
<reference evidence="4" key="1">
    <citation type="submission" date="2020-10" db="EMBL/GenBank/DDBJ databases">
        <title>Unveiling of a novel bifunctional photoreceptor, Dualchrome1, isolated from a cosmopolitan green alga.</title>
        <authorList>
            <person name="Suzuki S."/>
            <person name="Kawachi M."/>
        </authorList>
    </citation>
    <scope>NUCLEOTIDE SEQUENCE</scope>
    <source>
        <strain evidence="4">NIES 2893</strain>
    </source>
</reference>
<sequence>MPPACSSSVLVLWGLNEAGQCGCEDFAENVLRVPTPVQLPADAAQPLLVSCGEEHTACVDSAGALYTWGKNDSGQLGNGRDDDTNPCRKPRRVKAGLPPRGKVTALSCGARSTAVIVEEAASDDGVTTTTIYSFGRYQYSNQPHALNPLNHPFANAIITHISCGCDHSAAIDDAGRVLTWGYNERGQLGRGSASEGKQPPALIELWDWDGAADFAPGARPFATHIACGYHHTLIAAKNETFTCGYGEHGQLGHLTRKGTALPSEDGGEGPSSNARRSAVVSHYFESTARRVSVISGVEIAQVNAGQGISAAHTSSGSLYVWGDGRCGSLGLGDQSSRKTPVLMLRSGAVLTAQGPCHSLTVASDGCAYGWGYSAYAQACGSGRLHNGSRGFRFAPTGVLGLAGGEVMCLAAGGGHSAAILRTDALLLAAEAALAKQLRCHLLSYTPSDGRDMALRVANARGVPLRISRLAEALVKA</sequence>
<name>A0A830HMQ2_9CHLO</name>
<organism evidence="4 5">
    <name type="scientific">Pycnococcus provasolii</name>
    <dbReference type="NCBI Taxonomy" id="41880"/>
    <lineage>
        <taxon>Eukaryota</taxon>
        <taxon>Viridiplantae</taxon>
        <taxon>Chlorophyta</taxon>
        <taxon>Pseudoscourfieldiophyceae</taxon>
        <taxon>Pseudoscourfieldiales</taxon>
        <taxon>Pycnococcaceae</taxon>
        <taxon>Pycnococcus</taxon>
    </lineage>
</organism>
<dbReference type="PROSITE" id="PS00626">
    <property type="entry name" value="RCC1_2"/>
    <property type="match status" value="2"/>
</dbReference>
<dbReference type="InterPro" id="IPR009091">
    <property type="entry name" value="RCC1/BLIP-II"/>
</dbReference>
<dbReference type="Pfam" id="PF00415">
    <property type="entry name" value="RCC1"/>
    <property type="match status" value="4"/>
</dbReference>
<accession>A0A830HMQ2</accession>
<feature type="region of interest" description="Disordered" evidence="3">
    <location>
        <begin position="72"/>
        <end position="94"/>
    </location>
</feature>
<feature type="repeat" description="RCC1" evidence="2">
    <location>
        <begin position="316"/>
        <end position="364"/>
    </location>
</feature>
<dbReference type="Gene3D" id="2.130.10.30">
    <property type="entry name" value="Regulator of chromosome condensation 1/beta-lactamase-inhibitor protein II"/>
    <property type="match status" value="2"/>
</dbReference>
<evidence type="ECO:0000313" key="5">
    <source>
        <dbReference type="Proteomes" id="UP000660262"/>
    </source>
</evidence>
<feature type="repeat" description="RCC1" evidence="2">
    <location>
        <begin position="63"/>
        <end position="119"/>
    </location>
</feature>
<evidence type="ECO:0000256" key="1">
    <source>
        <dbReference type="ARBA" id="ARBA00022737"/>
    </source>
</evidence>
<dbReference type="Proteomes" id="UP000660262">
    <property type="component" value="Unassembled WGS sequence"/>
</dbReference>
<comment type="caution">
    <text evidence="4">The sequence shown here is derived from an EMBL/GenBank/DDBJ whole genome shotgun (WGS) entry which is preliminary data.</text>
</comment>
<evidence type="ECO:0000256" key="3">
    <source>
        <dbReference type="SAM" id="MobiDB-lite"/>
    </source>
</evidence>
<feature type="repeat" description="RCC1" evidence="2">
    <location>
        <begin position="8"/>
        <end position="62"/>
    </location>
</feature>
<keyword evidence="5" id="KW-1185">Reference proteome</keyword>